<dbReference type="Gene3D" id="1.10.510.10">
    <property type="entry name" value="Transferase(Phosphotransferase) domain 1"/>
    <property type="match status" value="1"/>
</dbReference>
<keyword evidence="6" id="KW-0418">Kinase</keyword>
<dbReference type="InterPro" id="IPR000719">
    <property type="entry name" value="Prot_kinase_dom"/>
</dbReference>
<dbReference type="PROSITE" id="PS50011">
    <property type="entry name" value="PROTEIN_KINASE_DOM"/>
    <property type="match status" value="1"/>
</dbReference>
<dbReference type="EMBL" id="JAMKFB020000003">
    <property type="protein sequence ID" value="KAL0197196.1"/>
    <property type="molecule type" value="Genomic_DNA"/>
</dbReference>
<dbReference type="PROSITE" id="PS00108">
    <property type="entry name" value="PROTEIN_KINASE_ST"/>
    <property type="match status" value="1"/>
</dbReference>
<dbReference type="Proteomes" id="UP001529510">
    <property type="component" value="Unassembled WGS sequence"/>
</dbReference>
<comment type="catalytic activity">
    <reaction evidence="8">
        <text>L-threonyl-[protein] + ATP = O-phospho-L-threonyl-[protein] + ADP + H(+)</text>
        <dbReference type="Rhea" id="RHEA:46608"/>
        <dbReference type="Rhea" id="RHEA-COMP:11060"/>
        <dbReference type="Rhea" id="RHEA-COMP:11605"/>
        <dbReference type="ChEBI" id="CHEBI:15378"/>
        <dbReference type="ChEBI" id="CHEBI:30013"/>
        <dbReference type="ChEBI" id="CHEBI:30616"/>
        <dbReference type="ChEBI" id="CHEBI:61977"/>
        <dbReference type="ChEBI" id="CHEBI:456216"/>
        <dbReference type="EC" id="2.7.11.1"/>
    </reaction>
</comment>
<dbReference type="GO" id="GO:0005524">
    <property type="term" value="F:ATP binding"/>
    <property type="evidence" value="ECO:0007669"/>
    <property type="project" value="UniProtKB-KW"/>
</dbReference>
<reference evidence="11 12" key="1">
    <citation type="submission" date="2024-05" db="EMBL/GenBank/DDBJ databases">
        <title>Genome sequencing and assembly of Indian major carp, Cirrhinus mrigala (Hamilton, 1822).</title>
        <authorList>
            <person name="Mohindra V."/>
            <person name="Chowdhury L.M."/>
            <person name="Lal K."/>
            <person name="Jena J.K."/>
        </authorList>
    </citation>
    <scope>NUCLEOTIDE SEQUENCE [LARGE SCALE GENOMIC DNA]</scope>
    <source>
        <strain evidence="11">CM1030</strain>
        <tissue evidence="11">Blood</tissue>
    </source>
</reference>
<evidence type="ECO:0000256" key="5">
    <source>
        <dbReference type="ARBA" id="ARBA00022741"/>
    </source>
</evidence>
<evidence type="ECO:0000259" key="10">
    <source>
        <dbReference type="PROSITE" id="PS50011"/>
    </source>
</evidence>
<evidence type="ECO:0000256" key="8">
    <source>
        <dbReference type="ARBA" id="ARBA00047899"/>
    </source>
</evidence>
<proteinExistence type="inferred from homology"/>
<dbReference type="EC" id="2.7.11.1" evidence="2"/>
<dbReference type="GO" id="GO:0004674">
    <property type="term" value="F:protein serine/threonine kinase activity"/>
    <property type="evidence" value="ECO:0007669"/>
    <property type="project" value="UniProtKB-KW"/>
</dbReference>
<comment type="catalytic activity">
    <reaction evidence="9">
        <text>L-seryl-[protein] + ATP = O-phospho-L-seryl-[protein] + ADP + H(+)</text>
        <dbReference type="Rhea" id="RHEA:17989"/>
        <dbReference type="Rhea" id="RHEA-COMP:9863"/>
        <dbReference type="Rhea" id="RHEA-COMP:11604"/>
        <dbReference type="ChEBI" id="CHEBI:15378"/>
        <dbReference type="ChEBI" id="CHEBI:29999"/>
        <dbReference type="ChEBI" id="CHEBI:30616"/>
        <dbReference type="ChEBI" id="CHEBI:83421"/>
        <dbReference type="ChEBI" id="CHEBI:456216"/>
        <dbReference type="EC" id="2.7.11.1"/>
    </reaction>
</comment>
<comment type="similarity">
    <text evidence="1">Belongs to the protein kinase superfamily. CAMK Ser/Thr protein kinase family. PIM subfamily.</text>
</comment>
<dbReference type="InterPro" id="IPR051138">
    <property type="entry name" value="PIM_Ser/Thr_kinase"/>
</dbReference>
<organism evidence="11 12">
    <name type="scientific">Cirrhinus mrigala</name>
    <name type="common">Mrigala</name>
    <dbReference type="NCBI Taxonomy" id="683832"/>
    <lineage>
        <taxon>Eukaryota</taxon>
        <taxon>Metazoa</taxon>
        <taxon>Chordata</taxon>
        <taxon>Craniata</taxon>
        <taxon>Vertebrata</taxon>
        <taxon>Euteleostomi</taxon>
        <taxon>Actinopterygii</taxon>
        <taxon>Neopterygii</taxon>
        <taxon>Teleostei</taxon>
        <taxon>Ostariophysi</taxon>
        <taxon>Cypriniformes</taxon>
        <taxon>Cyprinidae</taxon>
        <taxon>Labeoninae</taxon>
        <taxon>Labeonini</taxon>
        <taxon>Cirrhinus</taxon>
    </lineage>
</organism>
<dbReference type="Gene3D" id="3.30.200.20">
    <property type="entry name" value="Phosphorylase Kinase, domain 1"/>
    <property type="match status" value="1"/>
</dbReference>
<keyword evidence="7" id="KW-0067">ATP-binding</keyword>
<accession>A0ABD0RFR6</accession>
<dbReference type="InterPro" id="IPR008271">
    <property type="entry name" value="Ser/Thr_kinase_AS"/>
</dbReference>
<evidence type="ECO:0000313" key="12">
    <source>
        <dbReference type="Proteomes" id="UP001529510"/>
    </source>
</evidence>
<evidence type="ECO:0000256" key="9">
    <source>
        <dbReference type="ARBA" id="ARBA00048679"/>
    </source>
</evidence>
<keyword evidence="4" id="KW-0808">Transferase</keyword>
<feature type="non-terminal residue" evidence="11">
    <location>
        <position position="1"/>
    </location>
</feature>
<keyword evidence="5" id="KW-0547">Nucleotide-binding</keyword>
<feature type="non-terminal residue" evidence="11">
    <location>
        <position position="105"/>
    </location>
</feature>
<evidence type="ECO:0000256" key="4">
    <source>
        <dbReference type="ARBA" id="ARBA00022679"/>
    </source>
</evidence>
<evidence type="ECO:0000256" key="1">
    <source>
        <dbReference type="ARBA" id="ARBA00005505"/>
    </source>
</evidence>
<dbReference type="Pfam" id="PF00069">
    <property type="entry name" value="Pkinase"/>
    <property type="match status" value="1"/>
</dbReference>
<protein>
    <recommendedName>
        <fullName evidence="2">non-specific serine/threonine protein kinase</fullName>
        <ecNumber evidence="2">2.7.11.1</ecNumber>
    </recommendedName>
</protein>
<evidence type="ECO:0000256" key="2">
    <source>
        <dbReference type="ARBA" id="ARBA00012513"/>
    </source>
</evidence>
<sequence>PGHPKHLPMEIGLMLKANEGPSIPQIIKLLDWVDDKDHYVMVIERPMPCMDLFSFVDFHGGRLDEGTARNIMRQAIDAAQTCCKRGVFHRDIKLENLLVKPDTME</sequence>
<evidence type="ECO:0000313" key="11">
    <source>
        <dbReference type="EMBL" id="KAL0197196.1"/>
    </source>
</evidence>
<evidence type="ECO:0000256" key="3">
    <source>
        <dbReference type="ARBA" id="ARBA00022527"/>
    </source>
</evidence>
<dbReference type="SUPFAM" id="SSF56112">
    <property type="entry name" value="Protein kinase-like (PK-like)"/>
    <property type="match status" value="1"/>
</dbReference>
<evidence type="ECO:0000256" key="7">
    <source>
        <dbReference type="ARBA" id="ARBA00022840"/>
    </source>
</evidence>
<evidence type="ECO:0000256" key="6">
    <source>
        <dbReference type="ARBA" id="ARBA00022777"/>
    </source>
</evidence>
<dbReference type="AlphaFoldDB" id="A0ABD0RFR6"/>
<keyword evidence="12" id="KW-1185">Reference proteome</keyword>
<name>A0ABD0RFR6_CIRMR</name>
<keyword evidence="3" id="KW-0723">Serine/threonine-protein kinase</keyword>
<dbReference type="PANTHER" id="PTHR22984">
    <property type="entry name" value="SERINE/THREONINE-PROTEIN KINASE PIM"/>
    <property type="match status" value="1"/>
</dbReference>
<dbReference type="InterPro" id="IPR011009">
    <property type="entry name" value="Kinase-like_dom_sf"/>
</dbReference>
<gene>
    <name evidence="11" type="ORF">M9458_005736</name>
</gene>
<dbReference type="PANTHER" id="PTHR22984:SF11">
    <property type="entry name" value="AURORA KINASE-RELATED"/>
    <property type="match status" value="1"/>
</dbReference>
<comment type="caution">
    <text evidence="11">The sequence shown here is derived from an EMBL/GenBank/DDBJ whole genome shotgun (WGS) entry which is preliminary data.</text>
</comment>
<feature type="domain" description="Protein kinase" evidence="10">
    <location>
        <begin position="1"/>
        <end position="105"/>
    </location>
</feature>